<proteinExistence type="predicted"/>
<evidence type="ECO:0000313" key="1">
    <source>
        <dbReference type="EMBL" id="UXD21603.1"/>
    </source>
</evidence>
<keyword evidence="2" id="KW-1185">Reference proteome</keyword>
<reference evidence="1" key="1">
    <citation type="submission" date="2013-11" db="EMBL/GenBank/DDBJ databases">
        <title>Comparative genomics of Ignicoccus.</title>
        <authorList>
            <person name="Podar M."/>
        </authorList>
    </citation>
    <scope>NUCLEOTIDE SEQUENCE</scope>
    <source>
        <strain evidence="1">DSM 13166</strain>
    </source>
</reference>
<dbReference type="Pfam" id="PF22511">
    <property type="entry name" value="PBP2"/>
    <property type="match status" value="1"/>
</dbReference>
<dbReference type="KEGG" id="ipc:IPA_05835"/>
<sequence length="70" mass="8214">MKQIPWNKLTPEEKIVVKYFLTYKSVGDLIILRDLRMKGIERPTRVLESLIQKGILVKGEGCYSLSKEYR</sequence>
<organism evidence="1 2">
    <name type="scientific">Ignicoccus pacificus DSM 13166</name>
    <dbReference type="NCBI Taxonomy" id="940294"/>
    <lineage>
        <taxon>Archaea</taxon>
        <taxon>Thermoproteota</taxon>
        <taxon>Thermoprotei</taxon>
        <taxon>Desulfurococcales</taxon>
        <taxon>Desulfurococcaceae</taxon>
        <taxon>Ignicoccus</taxon>
    </lineage>
</organism>
<gene>
    <name evidence="1" type="ORF">IPA_05835</name>
</gene>
<dbReference type="EMBL" id="CP006868">
    <property type="protein sequence ID" value="UXD21603.1"/>
    <property type="molecule type" value="Genomic_DNA"/>
</dbReference>
<name>A0A977PK59_9CREN</name>
<dbReference type="InterPro" id="IPR054264">
    <property type="entry name" value="PBP2"/>
</dbReference>
<accession>A0A977PK59</accession>
<evidence type="ECO:0000313" key="2">
    <source>
        <dbReference type="Proteomes" id="UP001063698"/>
    </source>
</evidence>
<dbReference type="AlphaFoldDB" id="A0A977PK59"/>
<protein>
    <submittedName>
        <fullName evidence="1">Uncharacterized protein</fullName>
    </submittedName>
</protein>
<dbReference type="Proteomes" id="UP001063698">
    <property type="component" value="Chromosome"/>
</dbReference>